<dbReference type="PANTHER" id="PTHR33048:SF129">
    <property type="entry name" value="INTEGRAL MEMBRANE PROTEIN-RELATED"/>
    <property type="match status" value="1"/>
</dbReference>
<dbReference type="InterPro" id="IPR052337">
    <property type="entry name" value="SAT4-like"/>
</dbReference>
<gene>
    <name evidence="9" type="ORF">CC86DRAFT_398530</name>
</gene>
<comment type="similarity">
    <text evidence="5">Belongs to the SAT4 family.</text>
</comment>
<feature type="transmembrane region" description="Helical" evidence="7">
    <location>
        <begin position="227"/>
        <end position="249"/>
    </location>
</feature>
<protein>
    <recommendedName>
        <fullName evidence="8">Rhodopsin domain-containing protein</fullName>
    </recommendedName>
</protein>
<dbReference type="Pfam" id="PF20684">
    <property type="entry name" value="Fung_rhodopsin"/>
    <property type="match status" value="1"/>
</dbReference>
<feature type="region of interest" description="Disordered" evidence="6">
    <location>
        <begin position="296"/>
        <end position="315"/>
    </location>
</feature>
<name>A0A6A6ZGS7_9PLEO</name>
<evidence type="ECO:0000313" key="10">
    <source>
        <dbReference type="Proteomes" id="UP000799424"/>
    </source>
</evidence>
<dbReference type="Proteomes" id="UP000799424">
    <property type="component" value="Unassembled WGS sequence"/>
</dbReference>
<dbReference type="AlphaFoldDB" id="A0A6A6ZGS7"/>
<dbReference type="GO" id="GO:0016020">
    <property type="term" value="C:membrane"/>
    <property type="evidence" value="ECO:0007669"/>
    <property type="project" value="UniProtKB-SubCell"/>
</dbReference>
<evidence type="ECO:0000256" key="6">
    <source>
        <dbReference type="SAM" id="MobiDB-lite"/>
    </source>
</evidence>
<feature type="transmembrane region" description="Helical" evidence="7">
    <location>
        <begin position="142"/>
        <end position="168"/>
    </location>
</feature>
<keyword evidence="3 7" id="KW-1133">Transmembrane helix</keyword>
<evidence type="ECO:0000256" key="4">
    <source>
        <dbReference type="ARBA" id="ARBA00023136"/>
    </source>
</evidence>
<feature type="compositionally biased region" description="Low complexity" evidence="6">
    <location>
        <begin position="296"/>
        <end position="306"/>
    </location>
</feature>
<feature type="transmembrane region" description="Helical" evidence="7">
    <location>
        <begin position="108"/>
        <end position="130"/>
    </location>
</feature>
<evidence type="ECO:0000256" key="2">
    <source>
        <dbReference type="ARBA" id="ARBA00022692"/>
    </source>
</evidence>
<evidence type="ECO:0000256" key="1">
    <source>
        <dbReference type="ARBA" id="ARBA00004141"/>
    </source>
</evidence>
<feature type="domain" description="Rhodopsin" evidence="8">
    <location>
        <begin position="51"/>
        <end position="289"/>
    </location>
</feature>
<keyword evidence="10" id="KW-1185">Reference proteome</keyword>
<evidence type="ECO:0000256" key="7">
    <source>
        <dbReference type="SAM" id="Phobius"/>
    </source>
</evidence>
<feature type="transmembrane region" description="Helical" evidence="7">
    <location>
        <begin position="188"/>
        <end position="215"/>
    </location>
</feature>
<feature type="region of interest" description="Disordered" evidence="6">
    <location>
        <begin position="1"/>
        <end position="21"/>
    </location>
</feature>
<dbReference type="PANTHER" id="PTHR33048">
    <property type="entry name" value="PTH11-LIKE INTEGRAL MEMBRANE PROTEIN (AFU_ORTHOLOGUE AFUA_5G11245)"/>
    <property type="match status" value="1"/>
</dbReference>
<keyword evidence="2 7" id="KW-0812">Transmembrane</keyword>
<organism evidence="9 10">
    <name type="scientific">Ophiobolus disseminans</name>
    <dbReference type="NCBI Taxonomy" id="1469910"/>
    <lineage>
        <taxon>Eukaryota</taxon>
        <taxon>Fungi</taxon>
        <taxon>Dikarya</taxon>
        <taxon>Ascomycota</taxon>
        <taxon>Pezizomycotina</taxon>
        <taxon>Dothideomycetes</taxon>
        <taxon>Pleosporomycetidae</taxon>
        <taxon>Pleosporales</taxon>
        <taxon>Pleosporineae</taxon>
        <taxon>Phaeosphaeriaceae</taxon>
        <taxon>Ophiobolus</taxon>
    </lineage>
</organism>
<feature type="compositionally biased region" description="Polar residues" evidence="6">
    <location>
        <begin position="363"/>
        <end position="372"/>
    </location>
</feature>
<accession>A0A6A6ZGS7</accession>
<dbReference type="EMBL" id="MU006244">
    <property type="protein sequence ID" value="KAF2819504.1"/>
    <property type="molecule type" value="Genomic_DNA"/>
</dbReference>
<evidence type="ECO:0000313" key="9">
    <source>
        <dbReference type="EMBL" id="KAF2819504.1"/>
    </source>
</evidence>
<feature type="transmembrane region" description="Helical" evidence="7">
    <location>
        <begin position="261"/>
        <end position="284"/>
    </location>
</feature>
<evidence type="ECO:0000259" key="8">
    <source>
        <dbReference type="Pfam" id="PF20684"/>
    </source>
</evidence>
<proteinExistence type="inferred from homology"/>
<reference evidence="9" key="1">
    <citation type="journal article" date="2020" name="Stud. Mycol.">
        <title>101 Dothideomycetes genomes: a test case for predicting lifestyles and emergence of pathogens.</title>
        <authorList>
            <person name="Haridas S."/>
            <person name="Albert R."/>
            <person name="Binder M."/>
            <person name="Bloem J."/>
            <person name="Labutti K."/>
            <person name="Salamov A."/>
            <person name="Andreopoulos B."/>
            <person name="Baker S."/>
            <person name="Barry K."/>
            <person name="Bills G."/>
            <person name="Bluhm B."/>
            <person name="Cannon C."/>
            <person name="Castanera R."/>
            <person name="Culley D."/>
            <person name="Daum C."/>
            <person name="Ezra D."/>
            <person name="Gonzalez J."/>
            <person name="Henrissat B."/>
            <person name="Kuo A."/>
            <person name="Liang C."/>
            <person name="Lipzen A."/>
            <person name="Lutzoni F."/>
            <person name="Magnuson J."/>
            <person name="Mondo S."/>
            <person name="Nolan M."/>
            <person name="Ohm R."/>
            <person name="Pangilinan J."/>
            <person name="Park H.-J."/>
            <person name="Ramirez L."/>
            <person name="Alfaro M."/>
            <person name="Sun H."/>
            <person name="Tritt A."/>
            <person name="Yoshinaga Y."/>
            <person name="Zwiers L.-H."/>
            <person name="Turgeon B."/>
            <person name="Goodwin S."/>
            <person name="Spatafora J."/>
            <person name="Crous P."/>
            <person name="Grigoriev I."/>
        </authorList>
    </citation>
    <scope>NUCLEOTIDE SEQUENCE</scope>
    <source>
        <strain evidence="9">CBS 113818</strain>
    </source>
</reference>
<comment type="subcellular location">
    <subcellularLocation>
        <location evidence="1">Membrane</location>
        <topology evidence="1">Multi-pass membrane protein</topology>
    </subcellularLocation>
</comment>
<feature type="compositionally biased region" description="Basic and acidic residues" evidence="6">
    <location>
        <begin position="341"/>
        <end position="352"/>
    </location>
</feature>
<dbReference type="OrthoDB" id="5342292at2759"/>
<evidence type="ECO:0000256" key="3">
    <source>
        <dbReference type="ARBA" id="ARBA00022989"/>
    </source>
</evidence>
<keyword evidence="4 7" id="KW-0472">Membrane</keyword>
<evidence type="ECO:0000256" key="5">
    <source>
        <dbReference type="ARBA" id="ARBA00038359"/>
    </source>
</evidence>
<feature type="transmembrane region" description="Helical" evidence="7">
    <location>
        <begin position="67"/>
        <end position="88"/>
    </location>
</feature>
<feature type="region of interest" description="Disordered" evidence="6">
    <location>
        <begin position="341"/>
        <end position="372"/>
    </location>
</feature>
<dbReference type="InterPro" id="IPR049326">
    <property type="entry name" value="Rhodopsin_dom_fungi"/>
</dbReference>
<feature type="transmembrane region" description="Helical" evidence="7">
    <location>
        <begin position="30"/>
        <end position="55"/>
    </location>
</feature>
<sequence>MDSATPDLSKIPAGEPPPGVRRNSINPPSLLNAVIGSTVVIQFFTLLFILIRVYVNVWTRKLDFEDAFVYAAWVGFIAQTALSVYNSTQCMSRHIWDVDVASVLKGSYRYNNIFICYTVASGLAKTAIFLQMKKIFTTRVKGLVYWVIVVSLVANAVGYTALLFLYVFTCWPREKLRDPTIPGYCMDWKGMIITMAIVNIISDVEAIIVPAWTIWQLQLATKKKLSVFAVFAVGTFAVAIGCAGVYYRVLVYMKLDTTWHLTQTSILCMAELGSVIIVGCCPYVPRLYRRRQIKSSTSSNGYGSSYDPVSSRSKARSRFQTIGDTDLRANSDVHLEMHDYTNDAERTGHEEQVSIGMRIPKTTEVTQTSEPV</sequence>